<keyword evidence="7 14" id="KW-0547">Nucleotide-binding</keyword>
<dbReference type="CDD" id="cd02888">
    <property type="entry name" value="RNR_II_dimer"/>
    <property type="match status" value="1"/>
</dbReference>
<feature type="domain" description="Ribonucleotide reductase large subunit N-terminal" evidence="16">
    <location>
        <begin position="26"/>
        <end position="105"/>
    </location>
</feature>
<evidence type="ECO:0000256" key="6">
    <source>
        <dbReference type="ARBA" id="ARBA00022634"/>
    </source>
</evidence>
<keyword evidence="9" id="KW-0215">Deoxyribonucleotide synthesis</keyword>
<dbReference type="STRING" id="360411.AC812_07540"/>
<keyword evidence="5 14" id="KW-0846">Cobalamin</keyword>
<dbReference type="GO" id="GO:0004748">
    <property type="term" value="F:ribonucleoside-diphosphate reductase activity, thioredoxin disulfide as acceptor"/>
    <property type="evidence" value="ECO:0007669"/>
    <property type="project" value="UniProtKB-EC"/>
</dbReference>
<dbReference type="Pfam" id="PF02867">
    <property type="entry name" value="Ribonuc_red_lgC"/>
    <property type="match status" value="1"/>
</dbReference>
<comment type="cofactor">
    <cofactor evidence="1 14">
        <name>adenosylcob(III)alamin</name>
        <dbReference type="ChEBI" id="CHEBI:18408"/>
    </cofactor>
</comment>
<dbReference type="GO" id="GO:0071897">
    <property type="term" value="P:DNA biosynthetic process"/>
    <property type="evidence" value="ECO:0007669"/>
    <property type="project" value="UniProtKB-KW"/>
</dbReference>
<keyword evidence="8 14" id="KW-0560">Oxidoreductase</keyword>
<evidence type="ECO:0000313" key="20">
    <source>
        <dbReference type="Proteomes" id="UP000050514"/>
    </source>
</evidence>
<dbReference type="Gene3D" id="3.20.70.20">
    <property type="match status" value="1"/>
</dbReference>
<keyword evidence="10" id="KW-1015">Disulfide bond</keyword>
<proteinExistence type="inferred from homology"/>
<sequence>MQTQQQITKNGLLPTPPRPKDLPKVELTENARQVLIRRYVRRGDDGKPCESVEDMFWRVAYHVARVEEQWDSDVMSRAREFYILLTSKKFFPNSPTFTGAGTPLGQLAACFVLPINDDMGRDASGIFQTLRDAALIQQTGGGNGFSFSRLRPKGSMVKSSAGQATGPVGFLRVYDHAFGEIAQGGTRRGANMAVLRVDHPDVEEFITCKTDENAITNFNISVGITDDFMRAVENDEEWELRFPDVHSPLYRQVKGTLEQLVEAGVPLVTYKKVRARDLFDKIVRQAHHNGEPGVLFLDAANRSNPVPHLYPLEATNPCGEQWLGPYENCCLGSVNLAQHFAPDGKVDWEALRQSVVTATRFLDDVVEANQYVPAVPQLKEAAHRARRIGLGIMGLADLMYHCGVRYGSPEGQEFAAQVMEFVRYHAMITSVEMAKERGPFPAIKGSIYDSENMRWSPPRPLFPYERDWGRPAVDWDWLVDQIRIHGIRNAAQTTIAPTGTIATVAGCEGYGCEPAFALAYIRHVNDNGKDLQLTYASPQFEQALIKAGIEPEKRQEIIEQVMLEGSCQRVESVPEEIKRVFVVSGDITAEEHVRMQAAMQAFVDNSLSKTINFPEGATVEDVAIAYHLAWKLGCKGITVYVTGSREKVVLETLSTAKKKQAGSEEEKPQPALAEKVEDQLTIWHETKKPRPRYLTGFTYSIDTPLGKAFITVNENGGSQPFEVFINTAKAGSDTAAVSEAIGRLLSYILRLASPIEPARRLREAANQLLGIGGGRSLGFGPNRVRSLPDGVGQILDEYLQIRAERLVSQQDKANKEPAAPGNGHRSAAEKGDTPPVGQKLLRFGDLCPECGEAAVINEEGCRKCYACGYSEC</sequence>
<reference evidence="19 20" key="1">
    <citation type="submission" date="2015-07" db="EMBL/GenBank/DDBJ databases">
        <title>Draft genome of Bellilinea caldifistulae DSM 17877.</title>
        <authorList>
            <person name="Hemp J."/>
            <person name="Ward L.M."/>
            <person name="Pace L.A."/>
            <person name="Fischer W.W."/>
        </authorList>
    </citation>
    <scope>NUCLEOTIDE SEQUENCE [LARGE SCALE GENOMIC DNA]</scope>
    <source>
        <strain evidence="19 20">GOMI-1</strain>
    </source>
</reference>
<feature type="domain" description="Ribonucleotide reductase large subunit C-terminal" evidence="17">
    <location>
        <begin position="108"/>
        <end position="640"/>
    </location>
</feature>
<dbReference type="GO" id="GO:0031419">
    <property type="term" value="F:cobalamin binding"/>
    <property type="evidence" value="ECO:0007669"/>
    <property type="project" value="UniProtKB-KW"/>
</dbReference>
<evidence type="ECO:0000256" key="14">
    <source>
        <dbReference type="RuleBase" id="RU364064"/>
    </source>
</evidence>
<evidence type="ECO:0000256" key="13">
    <source>
        <dbReference type="ARBA" id="ARBA00047754"/>
    </source>
</evidence>
<evidence type="ECO:0000256" key="15">
    <source>
        <dbReference type="SAM" id="MobiDB-lite"/>
    </source>
</evidence>
<dbReference type="GO" id="GO:0005524">
    <property type="term" value="F:ATP binding"/>
    <property type="evidence" value="ECO:0007669"/>
    <property type="project" value="InterPro"/>
</dbReference>
<evidence type="ECO:0000256" key="3">
    <source>
        <dbReference type="ARBA" id="ARBA00012274"/>
    </source>
</evidence>
<dbReference type="NCBIfam" id="TIGR02504">
    <property type="entry name" value="NrdJ_Z"/>
    <property type="match status" value="1"/>
</dbReference>
<evidence type="ECO:0000256" key="4">
    <source>
        <dbReference type="ARBA" id="ARBA00014409"/>
    </source>
</evidence>
<dbReference type="OrthoDB" id="9762933at2"/>
<dbReference type="InterPro" id="IPR013509">
    <property type="entry name" value="RNR_lsu_N"/>
</dbReference>
<dbReference type="AlphaFoldDB" id="A0A0P6X3L0"/>
<dbReference type="SUPFAM" id="SSF51998">
    <property type="entry name" value="PFL-like glycyl radical enzymes"/>
    <property type="match status" value="1"/>
</dbReference>
<dbReference type="UniPathway" id="UPA00326"/>
<evidence type="ECO:0000256" key="11">
    <source>
        <dbReference type="ARBA" id="ARBA00023285"/>
    </source>
</evidence>
<feature type="region of interest" description="Disordered" evidence="15">
    <location>
        <begin position="810"/>
        <end position="835"/>
    </location>
</feature>
<evidence type="ECO:0000256" key="12">
    <source>
        <dbReference type="ARBA" id="ARBA00025437"/>
    </source>
</evidence>
<dbReference type="InterPro" id="IPR024434">
    <property type="entry name" value="TSCPD_dom"/>
</dbReference>
<dbReference type="InterPro" id="IPR000788">
    <property type="entry name" value="RNR_lg_C"/>
</dbReference>
<dbReference type="InterPro" id="IPR008926">
    <property type="entry name" value="RNR_R1-su_N"/>
</dbReference>
<evidence type="ECO:0000256" key="5">
    <source>
        <dbReference type="ARBA" id="ARBA00022628"/>
    </source>
</evidence>
<name>A0A0P6X3L0_9CHLR</name>
<comment type="catalytic activity">
    <reaction evidence="13 14">
        <text>a 2'-deoxyribonucleoside 5'-diphosphate + [thioredoxin]-disulfide + H2O = a ribonucleoside 5'-diphosphate + [thioredoxin]-dithiol</text>
        <dbReference type="Rhea" id="RHEA:23252"/>
        <dbReference type="Rhea" id="RHEA-COMP:10698"/>
        <dbReference type="Rhea" id="RHEA-COMP:10700"/>
        <dbReference type="ChEBI" id="CHEBI:15377"/>
        <dbReference type="ChEBI" id="CHEBI:29950"/>
        <dbReference type="ChEBI" id="CHEBI:50058"/>
        <dbReference type="ChEBI" id="CHEBI:57930"/>
        <dbReference type="ChEBI" id="CHEBI:73316"/>
        <dbReference type="EC" id="1.17.4.1"/>
    </reaction>
</comment>
<organism evidence="19 20">
    <name type="scientific">Bellilinea caldifistulae</name>
    <dbReference type="NCBI Taxonomy" id="360411"/>
    <lineage>
        <taxon>Bacteria</taxon>
        <taxon>Bacillati</taxon>
        <taxon>Chloroflexota</taxon>
        <taxon>Anaerolineae</taxon>
        <taxon>Anaerolineales</taxon>
        <taxon>Anaerolineaceae</taxon>
        <taxon>Bellilinea</taxon>
    </lineage>
</organism>
<dbReference type="RefSeq" id="WP_061918119.1">
    <property type="nucleotide sequence ID" value="NZ_DF967971.1"/>
</dbReference>
<evidence type="ECO:0000259" key="17">
    <source>
        <dbReference type="Pfam" id="PF02867"/>
    </source>
</evidence>
<dbReference type="EC" id="1.17.4.1" evidence="3 14"/>
<dbReference type="SUPFAM" id="SSF48168">
    <property type="entry name" value="R1 subunit of ribonucleotide reductase, N-terminal domain"/>
    <property type="match status" value="1"/>
</dbReference>
<dbReference type="InterPro" id="IPR013346">
    <property type="entry name" value="NrdE_NrdA_C"/>
</dbReference>
<protein>
    <recommendedName>
        <fullName evidence="4 14">Vitamin B12-dependent ribonucleotide reductase</fullName>
        <ecNumber evidence="3 14">1.17.4.1</ecNumber>
    </recommendedName>
</protein>
<evidence type="ECO:0000256" key="7">
    <source>
        <dbReference type="ARBA" id="ARBA00022741"/>
    </source>
</evidence>
<dbReference type="EMBL" id="LGHJ01000013">
    <property type="protein sequence ID" value="KPL75827.1"/>
    <property type="molecule type" value="Genomic_DNA"/>
</dbReference>
<evidence type="ECO:0000256" key="8">
    <source>
        <dbReference type="ARBA" id="ARBA00023002"/>
    </source>
</evidence>
<keyword evidence="20" id="KW-1185">Reference proteome</keyword>
<evidence type="ECO:0000256" key="9">
    <source>
        <dbReference type="ARBA" id="ARBA00023116"/>
    </source>
</evidence>
<dbReference type="PRINTS" id="PR01183">
    <property type="entry name" value="RIBORDTASEM1"/>
</dbReference>
<keyword evidence="11 14" id="KW-0170">Cobalt</keyword>
<accession>A0A0P6X3L0</accession>
<dbReference type="PATRIC" id="fig|360411.5.peg.3074"/>
<dbReference type="GO" id="GO:0009263">
    <property type="term" value="P:deoxyribonucleotide biosynthetic process"/>
    <property type="evidence" value="ECO:0007669"/>
    <property type="project" value="UniProtKB-KW"/>
</dbReference>
<dbReference type="PANTHER" id="PTHR43371:SF1">
    <property type="entry name" value="RIBONUCLEOSIDE-DIPHOSPHATE REDUCTASE"/>
    <property type="match status" value="1"/>
</dbReference>
<evidence type="ECO:0000256" key="2">
    <source>
        <dbReference type="ARBA" id="ARBA00007405"/>
    </source>
</evidence>
<comment type="caution">
    <text evidence="19">The sequence shown here is derived from an EMBL/GenBank/DDBJ whole genome shotgun (WGS) entry which is preliminary data.</text>
</comment>
<dbReference type="InterPro" id="IPR013344">
    <property type="entry name" value="RNR_NrdJ/NrdZ"/>
</dbReference>
<dbReference type="NCBIfam" id="TIGR02506">
    <property type="entry name" value="NrdE_NrdA"/>
    <property type="match status" value="1"/>
</dbReference>
<dbReference type="Pfam" id="PF00317">
    <property type="entry name" value="Ribonuc_red_lgN"/>
    <property type="match status" value="1"/>
</dbReference>
<feature type="domain" description="TSCPD" evidence="18">
    <location>
        <begin position="690"/>
        <end position="799"/>
    </location>
</feature>
<keyword evidence="6 14" id="KW-0237">DNA synthesis</keyword>
<gene>
    <name evidence="19" type="ORF">AC812_07540</name>
</gene>
<dbReference type="InterPro" id="IPR050862">
    <property type="entry name" value="RdRp_reductase_class-2"/>
</dbReference>
<evidence type="ECO:0000259" key="18">
    <source>
        <dbReference type="Pfam" id="PF12637"/>
    </source>
</evidence>
<comment type="similarity">
    <text evidence="2 14">Belongs to the ribonucleoside diphosphate reductase class-2 family.</text>
</comment>
<evidence type="ECO:0000256" key="1">
    <source>
        <dbReference type="ARBA" id="ARBA00001922"/>
    </source>
</evidence>
<comment type="function">
    <text evidence="12 14">Catalyzes the reduction of ribonucleotides to deoxyribonucleotides. May function to provide a pool of deoxyribonucleotide precursors for DNA repair during oxygen limitation and/or for immediate growth after restoration of oxygen.</text>
</comment>
<dbReference type="PANTHER" id="PTHR43371">
    <property type="entry name" value="VITAMIN B12-DEPENDENT RIBONUCLEOTIDE REDUCTASE"/>
    <property type="match status" value="1"/>
</dbReference>
<evidence type="ECO:0000259" key="16">
    <source>
        <dbReference type="Pfam" id="PF00317"/>
    </source>
</evidence>
<evidence type="ECO:0000313" key="19">
    <source>
        <dbReference type="EMBL" id="KPL75827.1"/>
    </source>
</evidence>
<dbReference type="Pfam" id="PF12637">
    <property type="entry name" value="TSCPD"/>
    <property type="match status" value="1"/>
</dbReference>
<feature type="region of interest" description="Disordered" evidence="15">
    <location>
        <begin position="1"/>
        <end position="23"/>
    </location>
</feature>
<dbReference type="Proteomes" id="UP000050514">
    <property type="component" value="Unassembled WGS sequence"/>
</dbReference>
<evidence type="ECO:0000256" key="10">
    <source>
        <dbReference type="ARBA" id="ARBA00023157"/>
    </source>
</evidence>